<dbReference type="SUPFAM" id="SSF50692">
    <property type="entry name" value="ADC-like"/>
    <property type="match status" value="1"/>
</dbReference>
<evidence type="ECO:0000313" key="7">
    <source>
        <dbReference type="Proteomes" id="UP000029444"/>
    </source>
</evidence>
<sequence length="757" mass="83327">MKTTHYHTCNLCEAMCGIEIEHRGDEILAIRGDKEDPFSRGHVCPKAVALQDLHQDPDRLRHPVKRTVDGWVPISWDEALDETARRLHEVQERHGKNAVALYFGNPTAHNHGALFTLLPLVKALHTRQRYSATSADQLPHQLAAWQLFGNQAMFPIPDIDHTDYFLVIGGNPLASNGSIMTVPDVKNRLKALKKRGGKLVVIDPRRTETAGVASEHHFIRPGSDVYLLLAIIQVLFKELLVAPGKLDKLLDGKSDLQKLTENWTPEKVTEAVGISPDAIRKLARDIAVAPRAAIYGRVGLTTSPHSTLSAWLVYVLNIITGNLDREGGVMFTKPAFDVVALGAIGGEAGSFDRYRSRVHGYPEFSGEFPVTTLADEMLTPGQGQVKAFVTHAGNPVLSCPDGNKLDRALEGLEFMVSIDLYINETSRHANIILPPTGQLEHGQFDPIFQAVAVRNVVKYAAAPFAKPEDALHDWEILHGLATRLNRLKAKTQRERLQIAATDRLMRKLGDTGMIDLGLRLGPYGTGGKVMEQLKREGVHNLPKLAWQLLRGKHKGLTLQTLKDNPHGIDLGPLQPALPERLFTRDQRINLVPALYFRALQGLPVPKAPKEDEMLVIGRRHVRSNNSWMHNSQRLVKGKSRCNVMIHPQDAERLQVGEGDDVVLSSDAGNITLPVWISEDIMPGVISVPHGWGHDRQGVLLDVARRAGGASINDVLTTGRVESVTAMAQLNGVPVKVEAAAKPTSPKRTRTKKVAADA</sequence>
<dbReference type="PROSITE" id="PS51669">
    <property type="entry name" value="4FE4S_MOW_BIS_MGD"/>
    <property type="match status" value="1"/>
</dbReference>
<dbReference type="GO" id="GO:0043546">
    <property type="term" value="F:molybdopterin cofactor binding"/>
    <property type="evidence" value="ECO:0007669"/>
    <property type="project" value="InterPro"/>
</dbReference>
<dbReference type="STRING" id="1177154.Y5S_03305"/>
<gene>
    <name evidence="6" type="ORF">Y5S_03305</name>
</gene>
<dbReference type="OrthoDB" id="9815647at2"/>
<dbReference type="GO" id="GO:0016491">
    <property type="term" value="F:oxidoreductase activity"/>
    <property type="evidence" value="ECO:0007669"/>
    <property type="project" value="InterPro"/>
</dbReference>
<evidence type="ECO:0000256" key="2">
    <source>
        <dbReference type="ARBA" id="ARBA00022723"/>
    </source>
</evidence>
<dbReference type="Gene3D" id="2.40.40.20">
    <property type="match status" value="1"/>
</dbReference>
<dbReference type="Gene3D" id="3.40.228.10">
    <property type="entry name" value="Dimethylsulfoxide Reductase, domain 2"/>
    <property type="match status" value="1"/>
</dbReference>
<dbReference type="AlphaFoldDB" id="A0A095SFW9"/>
<dbReference type="Gene3D" id="3.40.50.740">
    <property type="match status" value="1"/>
</dbReference>
<evidence type="ECO:0000313" key="6">
    <source>
        <dbReference type="EMBL" id="KGD63496.1"/>
    </source>
</evidence>
<evidence type="ECO:0000256" key="3">
    <source>
        <dbReference type="ARBA" id="ARBA00023004"/>
    </source>
</evidence>
<organism evidence="6 7">
    <name type="scientific">Alcanivorax nanhaiticus</name>
    <dbReference type="NCBI Taxonomy" id="1177154"/>
    <lineage>
        <taxon>Bacteria</taxon>
        <taxon>Pseudomonadati</taxon>
        <taxon>Pseudomonadota</taxon>
        <taxon>Gammaproteobacteria</taxon>
        <taxon>Oceanospirillales</taxon>
        <taxon>Alcanivoracaceae</taxon>
        <taxon>Alcanivorax</taxon>
    </lineage>
</organism>
<comment type="similarity">
    <text evidence="1">Belongs to the prokaryotic molybdopterin-containing oxidoreductase family.</text>
</comment>
<dbReference type="EMBL" id="ARXV01000017">
    <property type="protein sequence ID" value="KGD63496.1"/>
    <property type="molecule type" value="Genomic_DNA"/>
</dbReference>
<dbReference type="InterPro" id="IPR006657">
    <property type="entry name" value="MoPterin_dinucl-bd_dom"/>
</dbReference>
<evidence type="ECO:0000259" key="5">
    <source>
        <dbReference type="PROSITE" id="PS51669"/>
    </source>
</evidence>
<dbReference type="PANTHER" id="PTHR43742:SF2">
    <property type="entry name" value="ASSIMILATORY NITRATE REDUCTASE CATALYTIC SUBUNIT"/>
    <property type="match status" value="1"/>
</dbReference>
<evidence type="ECO:0000256" key="1">
    <source>
        <dbReference type="ARBA" id="ARBA00010312"/>
    </source>
</evidence>
<feature type="domain" description="4Fe-4S Mo/W bis-MGD-type" evidence="5">
    <location>
        <begin position="1"/>
        <end position="58"/>
    </location>
</feature>
<reference evidence="6 7" key="1">
    <citation type="submission" date="2012-09" db="EMBL/GenBank/DDBJ databases">
        <title>Genome Sequence of alkane-degrading Bacterium Alcanivorax sp. 19-m-6.</title>
        <authorList>
            <person name="Lai Q."/>
            <person name="Shao Z."/>
        </authorList>
    </citation>
    <scope>NUCLEOTIDE SEQUENCE [LARGE SCALE GENOMIC DNA]</scope>
    <source>
        <strain evidence="6 7">19-m-6</strain>
    </source>
</reference>
<dbReference type="InterPro" id="IPR009010">
    <property type="entry name" value="Asp_de-COase-like_dom_sf"/>
</dbReference>
<dbReference type="PANTHER" id="PTHR43742">
    <property type="entry name" value="TRIMETHYLAMINE-N-OXIDE REDUCTASE"/>
    <property type="match status" value="1"/>
</dbReference>
<dbReference type="Pfam" id="PF00384">
    <property type="entry name" value="Molybdopterin"/>
    <property type="match status" value="1"/>
</dbReference>
<dbReference type="Pfam" id="PF01568">
    <property type="entry name" value="Molydop_binding"/>
    <property type="match status" value="1"/>
</dbReference>
<keyword evidence="4" id="KW-0411">Iron-sulfur</keyword>
<dbReference type="InterPro" id="IPR006963">
    <property type="entry name" value="Mopterin_OxRdtase_4Fe-4S_dom"/>
</dbReference>
<dbReference type="GO" id="GO:0046872">
    <property type="term" value="F:metal ion binding"/>
    <property type="evidence" value="ECO:0007669"/>
    <property type="project" value="UniProtKB-KW"/>
</dbReference>
<dbReference type="SMART" id="SM00926">
    <property type="entry name" value="Molybdop_Fe4S4"/>
    <property type="match status" value="1"/>
</dbReference>
<keyword evidence="2" id="KW-0479">Metal-binding</keyword>
<dbReference type="Gene3D" id="2.20.25.90">
    <property type="entry name" value="ADC-like domains"/>
    <property type="match status" value="1"/>
</dbReference>
<dbReference type="GO" id="GO:0051536">
    <property type="term" value="F:iron-sulfur cluster binding"/>
    <property type="evidence" value="ECO:0007669"/>
    <property type="project" value="UniProtKB-KW"/>
</dbReference>
<comment type="caution">
    <text evidence="6">The sequence shown here is derived from an EMBL/GenBank/DDBJ whole genome shotgun (WGS) entry which is preliminary data.</text>
</comment>
<dbReference type="RefSeq" id="WP_035234614.1">
    <property type="nucleotide sequence ID" value="NZ_ARXV01000017.1"/>
</dbReference>
<proteinExistence type="inferred from homology"/>
<dbReference type="eggNOG" id="COG0243">
    <property type="taxonomic scope" value="Bacteria"/>
</dbReference>
<keyword evidence="7" id="KW-1185">Reference proteome</keyword>
<keyword evidence="3" id="KW-0408">Iron</keyword>
<name>A0A095SFW9_9GAMM</name>
<dbReference type="InterPro" id="IPR050612">
    <property type="entry name" value="Prok_Mopterin_Oxidored"/>
</dbReference>
<accession>A0A095SFW9</accession>
<dbReference type="InterPro" id="IPR006656">
    <property type="entry name" value="Mopterin_OxRdtase"/>
</dbReference>
<dbReference type="Pfam" id="PF04879">
    <property type="entry name" value="Molybdop_Fe4S4"/>
    <property type="match status" value="1"/>
</dbReference>
<dbReference type="SUPFAM" id="SSF53706">
    <property type="entry name" value="Formate dehydrogenase/DMSO reductase, domains 1-3"/>
    <property type="match status" value="1"/>
</dbReference>
<dbReference type="PATRIC" id="fig|1177154.3.peg.3345"/>
<evidence type="ECO:0000256" key="4">
    <source>
        <dbReference type="ARBA" id="ARBA00023014"/>
    </source>
</evidence>
<protein>
    <submittedName>
        <fullName evidence="6">Oxidoreductase</fullName>
    </submittedName>
</protein>
<dbReference type="Proteomes" id="UP000029444">
    <property type="component" value="Unassembled WGS sequence"/>
</dbReference>